<evidence type="ECO:0000256" key="1">
    <source>
        <dbReference type="SAM" id="Phobius"/>
    </source>
</evidence>
<keyword evidence="1" id="KW-1133">Transmembrane helix</keyword>
<keyword evidence="1" id="KW-0812">Transmembrane</keyword>
<evidence type="ECO:0000313" key="4">
    <source>
        <dbReference type="EMBL" id="PRD56097.1"/>
    </source>
</evidence>
<dbReference type="AlphaFoldDB" id="A0A2S9JS22"/>
<protein>
    <recommendedName>
        <fullName evidence="6">FecR protein domain-containing protein</fullName>
    </recommendedName>
</protein>
<dbReference type="InterPro" id="IPR006860">
    <property type="entry name" value="FecR"/>
</dbReference>
<dbReference type="OrthoDB" id="934696at2"/>
<name>A0A2S9JS22_9SPHI</name>
<dbReference type="Gene3D" id="2.60.120.1440">
    <property type="match status" value="1"/>
</dbReference>
<evidence type="ECO:0000313" key="5">
    <source>
        <dbReference type="Proteomes" id="UP000238642"/>
    </source>
</evidence>
<sequence length="369" mass="41071">MMGNKTRKSIQAFWKGRLTKAEAKDLLDKLDGQRPGLQRHLKTEFVDAGESPELLSAKQSAKLLQAIRNKAGMQTPVKKIYPYKWVSAAAVIMLFGVLGIFYNLKNTEIAPEIVYTETPPPETYTVSSQQDSLRHVLSDGSAVLLSPHSAVCYDKNYGIHNRSIQLKGEGKFVVVRDSMLPFEVMANGFTTTALGTEFIVDGRNLDKTTVHLLSGKVVIRSSEEARMAIQDTYLAAGEKLYIDEAGKTVLTNHVVAPKPTMQPANADQRIASSDQRQNLRFDRQDLTEVLRQIAIKFDTAIRIDPAVPRNLTFTGEFSTDDDLETILSTICLVNDLQRGSGDRDEVLILLKNTAVHHQTLDTTRNKVIE</sequence>
<dbReference type="PANTHER" id="PTHR30273">
    <property type="entry name" value="PERIPLASMIC SIGNAL SENSOR AND SIGMA FACTOR ACTIVATOR FECR-RELATED"/>
    <property type="match status" value="1"/>
</dbReference>
<organism evidence="4 5">
    <name type="scientific">Sphingobacterium gobiense</name>
    <dbReference type="NCBI Taxonomy" id="1382456"/>
    <lineage>
        <taxon>Bacteria</taxon>
        <taxon>Pseudomonadati</taxon>
        <taxon>Bacteroidota</taxon>
        <taxon>Sphingobacteriia</taxon>
        <taxon>Sphingobacteriales</taxon>
        <taxon>Sphingobacteriaceae</taxon>
        <taxon>Sphingobacterium</taxon>
    </lineage>
</organism>
<comment type="caution">
    <text evidence="4">The sequence shown here is derived from an EMBL/GenBank/DDBJ whole genome shotgun (WGS) entry which is preliminary data.</text>
</comment>
<dbReference type="RefSeq" id="WP_105722572.1">
    <property type="nucleotide sequence ID" value="NZ_PVBS01000001.1"/>
</dbReference>
<dbReference type="Gene3D" id="3.55.50.30">
    <property type="match status" value="1"/>
</dbReference>
<feature type="domain" description="Protein FecR C-terminal" evidence="3">
    <location>
        <begin position="279"/>
        <end position="337"/>
    </location>
</feature>
<dbReference type="GO" id="GO:0016989">
    <property type="term" value="F:sigma factor antagonist activity"/>
    <property type="evidence" value="ECO:0007669"/>
    <property type="project" value="TreeGrafter"/>
</dbReference>
<keyword evidence="5" id="KW-1185">Reference proteome</keyword>
<feature type="transmembrane region" description="Helical" evidence="1">
    <location>
        <begin position="83"/>
        <end position="104"/>
    </location>
</feature>
<dbReference type="InterPro" id="IPR032508">
    <property type="entry name" value="FecR_C"/>
</dbReference>
<reference evidence="4 5" key="1">
    <citation type="submission" date="2018-02" db="EMBL/GenBank/DDBJ databases">
        <title>The draft genome of Sphingobacterium gobiense H7.</title>
        <authorList>
            <person name="Li L."/>
            <person name="Liu L."/>
            <person name="Zhang X."/>
            <person name="Wang T."/>
            <person name="Liang L."/>
        </authorList>
    </citation>
    <scope>NUCLEOTIDE SEQUENCE [LARGE SCALE GENOMIC DNA]</scope>
    <source>
        <strain evidence="4 5">ACCC 05757</strain>
    </source>
</reference>
<gene>
    <name evidence="4" type="ORF">C5749_02110</name>
</gene>
<dbReference type="EMBL" id="PVBS01000001">
    <property type="protein sequence ID" value="PRD56097.1"/>
    <property type="molecule type" value="Genomic_DNA"/>
</dbReference>
<feature type="domain" description="FecR protein" evidence="2">
    <location>
        <begin position="129"/>
        <end position="217"/>
    </location>
</feature>
<evidence type="ECO:0008006" key="6">
    <source>
        <dbReference type="Google" id="ProtNLM"/>
    </source>
</evidence>
<evidence type="ECO:0000259" key="3">
    <source>
        <dbReference type="Pfam" id="PF16344"/>
    </source>
</evidence>
<evidence type="ECO:0000259" key="2">
    <source>
        <dbReference type="Pfam" id="PF04773"/>
    </source>
</evidence>
<proteinExistence type="predicted"/>
<dbReference type="InterPro" id="IPR012373">
    <property type="entry name" value="Ferrdict_sens_TM"/>
</dbReference>
<dbReference type="Pfam" id="PF04773">
    <property type="entry name" value="FecR"/>
    <property type="match status" value="1"/>
</dbReference>
<dbReference type="PANTHER" id="PTHR30273:SF2">
    <property type="entry name" value="PROTEIN FECR"/>
    <property type="match status" value="1"/>
</dbReference>
<accession>A0A2S9JS22</accession>
<dbReference type="Pfam" id="PF16344">
    <property type="entry name" value="FecR_C"/>
    <property type="match status" value="1"/>
</dbReference>
<dbReference type="Proteomes" id="UP000238642">
    <property type="component" value="Unassembled WGS sequence"/>
</dbReference>
<keyword evidence="1" id="KW-0472">Membrane</keyword>